<protein>
    <submittedName>
        <fullName evidence="1">Uncharacterized protein</fullName>
    </submittedName>
</protein>
<reference evidence="1 2" key="1">
    <citation type="journal article" date="2008" name="J. Bacteriol.">
        <title>Genome of the actinomycete plant pathogen Clavibacter michiganensis subsp. sepedonicus suggests recent niche adaptation.</title>
        <authorList>
            <person name="Bentley S.D."/>
            <person name="Corton C."/>
            <person name="Brown S.E."/>
            <person name="Barron A."/>
            <person name="Clark L."/>
            <person name="Doggett J."/>
            <person name="Harris B."/>
            <person name="Ormond D."/>
            <person name="Quail M.A."/>
            <person name="May G."/>
            <person name="Francis D."/>
            <person name="Knudson D."/>
            <person name="Parkhill J."/>
            <person name="Ishimaru C.A."/>
        </authorList>
    </citation>
    <scope>NUCLEOTIDE SEQUENCE [LARGE SCALE GENOMIC DNA]</scope>
    <source>
        <strain evidence="2">ATCC 33113 / DSM 20744 / JCM 9667 / LMG 2889 / ICMP 2535 / C-1</strain>
    </source>
</reference>
<keyword evidence="2" id="KW-1185">Reference proteome</keyword>
<organism evidence="1 2">
    <name type="scientific">Clavibacter sepedonicus</name>
    <name type="common">Clavibacter michiganensis subsp. sepedonicus</name>
    <dbReference type="NCBI Taxonomy" id="31964"/>
    <lineage>
        <taxon>Bacteria</taxon>
        <taxon>Bacillati</taxon>
        <taxon>Actinomycetota</taxon>
        <taxon>Actinomycetes</taxon>
        <taxon>Micrococcales</taxon>
        <taxon>Microbacteriaceae</taxon>
        <taxon>Clavibacter</taxon>
    </lineage>
</organism>
<dbReference type="EMBL" id="AM849036">
    <property type="protein sequence ID" value="CAQ03300.1"/>
    <property type="molecule type" value="Genomic_DNA"/>
</dbReference>
<dbReference type="KEGG" id="cms:pCSL0057"/>
<evidence type="ECO:0000313" key="1">
    <source>
        <dbReference type="EMBL" id="CAQ03300.1"/>
    </source>
</evidence>
<dbReference type="Proteomes" id="UP000001318">
    <property type="component" value="Plasmid pCSL1"/>
</dbReference>
<sequence>MSAQEGRSCGRCRRSMRPQGASVERFPGTVEHNAFGLCRTCYAQDKREKERKLPPGARAGAKRRGRRPGGLPRIQGRLPDDYAFLRTHDDDVELVRWTFTKVGPVDELVTGRFAGCTSDAWKLQINGAVVAFPREVWEVCLP</sequence>
<proteinExistence type="predicted"/>
<accession>B0RJB0</accession>
<evidence type="ECO:0000313" key="2">
    <source>
        <dbReference type="Proteomes" id="UP000001318"/>
    </source>
</evidence>
<name>B0RJB0_CLASE</name>
<dbReference type="AlphaFoldDB" id="B0RJB0"/>
<geneLocation type="plasmid" evidence="1 2">
    <name>pCSL1</name>
</geneLocation>
<gene>
    <name evidence="1" type="ordered locus">pCSL0057</name>
</gene>
<dbReference type="HOGENOM" id="CLU_1812366_0_0_11"/>
<keyword evidence="1" id="KW-0614">Plasmid</keyword>